<sequence>MGKEKQNFTLHAKILIRGIIFGRMAIYKYKNTPCFFEKLHPH</sequence>
<reference evidence="1" key="1">
    <citation type="submission" date="2015-03" db="EMBL/GenBank/DDBJ databases">
        <title>Wuchereria bancrofti Genome Sequencing Papua New Guinea Strain.</title>
        <authorList>
            <person name="Small S.T."/>
            <person name="Serre D."/>
            <person name="Zimmerman P.A."/>
        </authorList>
    </citation>
    <scope>NUCLEOTIDE SEQUENCE [LARGE SCALE GENOMIC DNA]</scope>
    <source>
        <strain evidence="1">pt0022</strain>
    </source>
</reference>
<accession>A0AAF5PKV3</accession>
<dbReference type="AlphaFoldDB" id="A0AAF5PKV3"/>
<organism evidence="1 2">
    <name type="scientific">Wuchereria bancrofti</name>
    <dbReference type="NCBI Taxonomy" id="6293"/>
    <lineage>
        <taxon>Eukaryota</taxon>
        <taxon>Metazoa</taxon>
        <taxon>Ecdysozoa</taxon>
        <taxon>Nematoda</taxon>
        <taxon>Chromadorea</taxon>
        <taxon>Rhabditida</taxon>
        <taxon>Spirurina</taxon>
        <taxon>Spiruromorpha</taxon>
        <taxon>Filarioidea</taxon>
        <taxon>Onchocercidae</taxon>
        <taxon>Wuchereria</taxon>
    </lineage>
</organism>
<dbReference type="WBParaSite" id="mrna-Wban_02161">
    <property type="protein sequence ID" value="mrna-Wban_02161"/>
    <property type="gene ID" value="Wban_02161"/>
</dbReference>
<dbReference type="Proteomes" id="UP000093561">
    <property type="component" value="Unassembled WGS sequence"/>
</dbReference>
<evidence type="ECO:0000313" key="1">
    <source>
        <dbReference type="Proteomes" id="UP000093561"/>
    </source>
</evidence>
<proteinExistence type="predicted"/>
<reference evidence="2" key="3">
    <citation type="submission" date="2024-02" db="UniProtKB">
        <authorList>
            <consortium name="WormBaseParasite"/>
        </authorList>
    </citation>
    <scope>IDENTIFICATION</scope>
    <source>
        <strain evidence="2">pt0022</strain>
    </source>
</reference>
<reference evidence="1" key="2">
    <citation type="journal article" date="2016" name="Mol. Ecol.">
        <title>Population genomics of the filarial nematode parasite Wuchereria bancrofti from mosquitoes.</title>
        <authorList>
            <person name="Small S.T."/>
            <person name="Reimer L.J."/>
            <person name="Tisch D.J."/>
            <person name="King C.L."/>
            <person name="Christensen B.M."/>
            <person name="Siba P.M."/>
            <person name="Kazura J.W."/>
            <person name="Serre D."/>
            <person name="Zimmerman P.A."/>
        </authorList>
    </citation>
    <scope>NUCLEOTIDE SEQUENCE</scope>
    <source>
        <strain evidence="1">pt0022</strain>
    </source>
</reference>
<protein>
    <submittedName>
        <fullName evidence="2">Uncharacterized protein</fullName>
    </submittedName>
</protein>
<name>A0AAF5PKV3_WUCBA</name>
<evidence type="ECO:0000313" key="2">
    <source>
        <dbReference type="WBParaSite" id="mrna-Wban_02161"/>
    </source>
</evidence>